<feature type="region of interest" description="Disordered" evidence="2">
    <location>
        <begin position="699"/>
        <end position="753"/>
    </location>
</feature>
<feature type="repeat" description="TPR" evidence="1">
    <location>
        <begin position="162"/>
        <end position="195"/>
    </location>
</feature>
<dbReference type="AlphaFoldDB" id="A0A1X2GPQ7"/>
<organism evidence="3 4">
    <name type="scientific">Hesseltinella vesiculosa</name>
    <dbReference type="NCBI Taxonomy" id="101127"/>
    <lineage>
        <taxon>Eukaryota</taxon>
        <taxon>Fungi</taxon>
        <taxon>Fungi incertae sedis</taxon>
        <taxon>Mucoromycota</taxon>
        <taxon>Mucoromycotina</taxon>
        <taxon>Mucoromycetes</taxon>
        <taxon>Mucorales</taxon>
        <taxon>Cunninghamellaceae</taxon>
        <taxon>Hesseltinella</taxon>
    </lineage>
</organism>
<dbReference type="SMART" id="SM00028">
    <property type="entry name" value="TPR"/>
    <property type="match status" value="10"/>
</dbReference>
<dbReference type="InterPro" id="IPR039340">
    <property type="entry name" value="Tfc4/TFIIIC-102/Sfc4"/>
</dbReference>
<dbReference type="Gene3D" id="1.25.40.10">
    <property type="entry name" value="Tetratricopeptide repeat domain"/>
    <property type="match status" value="3"/>
</dbReference>
<sequence length="1127" mass="129884">MQLDDIEGFSDEDQLGDEGDSDFMDDDELTGLMENAKAARKNLKTGGLDELEQQIAKDFATFEDNLIATTGIGKTRHQSKRQVTKGEARIKPEIKRRLGEANMHYIAQDYGKAIDVLQGIITEERSCHQAWNTLGIIHEEMGNLSKALEVRMVAAHMVGSDADLWKELGLKSIDNNIYRQAIYCFDKALTIDPQDTDTLWDRSILQKSMGMVDQAINGFQQILEVMPFHFKVVNELTQLYRIKGQTKLAIELYEEAVEYHIKNDSPEPETDDDNTFVDKLGYSEINMLSELYLILNDYRHALECIKTGVRHVQQRNHETQWFDRPDDDDEYLLFHPSPLGLDQKPKPKKKRRSKRAEADDDEEYGTSYQPSSSDDDDYARNTGTALGKGAINATDLEQDRDTSDMTEEEEKAAQDRLNIPIDLRVRLGICRIYLGQHDLAQLHFEYLFGHEPLEYPDLFQDVAYAFMDQRFFESALIVFQRIIQANNEIEVELLVKTADCYREVGQLDTAVIFYVNVLDEQPDNLEVMTSLAMVYEEQGKEDEALQLVDYVVKKTREIRKQRRQEQQQSSSLAHAQAEDRSLTEQEQRADSALERLNQSARVQGSLFDEHQHYVRQQQERRREQKRRETEERQINALKCFESVKELEPSVPSNIMETDRHIMRQYIRTFQTLWDDFRTTRAMFPSSKKVLHDGQGFYAARSGKKKQSSMNEAREMAARLRQHKNPTQATEPIAAEDRDTDEEDEEGDRLETETQSTALTTGNHFRNISYDDWMSMFIKFTYFLAFLHRSDEALTVLRTISVSAMASSPQRNLTVRLTTLGVALMSKNYLYLTDFARYFVSIYQFQPEGYRMYSATFTSGLQDMINFSASDSFKFFVRSIKLMDILHSRYIRLRNGETIPETDQEAEEMRNLQSVIQSLQPGQPDGGTVPTVHCKDNFGQKRDWMEPLPQIVPSLLTLFGHMTALGGNHLGAMIFYMRAYSVAPNDPLTTLCLAIANIHRSQQRKTDNRHLQVIKGFQMLTRYCKLRGFNQESEYNMGRAYHGLGLVHLAVHHYERALVLPSAKKQGLIEPKSIDDVYTWPSPDMDEGDDEEDDTDLKREAAYNLHLIYMTSGSPALAQILLMKYCTI</sequence>
<dbReference type="PANTHER" id="PTHR23082:SF0">
    <property type="entry name" value="GENERAL TRANSCRIPTION FACTOR 3C POLYPEPTIDE 3"/>
    <property type="match status" value="1"/>
</dbReference>
<evidence type="ECO:0000313" key="3">
    <source>
        <dbReference type="EMBL" id="ORX58729.1"/>
    </source>
</evidence>
<dbReference type="OrthoDB" id="9991317at2759"/>
<feature type="region of interest" description="Disordered" evidence="2">
    <location>
        <begin position="332"/>
        <end position="413"/>
    </location>
</feature>
<gene>
    <name evidence="3" type="ORF">DM01DRAFT_1333351</name>
</gene>
<reference evidence="3 4" key="1">
    <citation type="submission" date="2016-07" db="EMBL/GenBank/DDBJ databases">
        <title>Pervasive Adenine N6-methylation of Active Genes in Fungi.</title>
        <authorList>
            <consortium name="DOE Joint Genome Institute"/>
            <person name="Mondo S.J."/>
            <person name="Dannebaum R.O."/>
            <person name="Kuo R.C."/>
            <person name="Labutti K."/>
            <person name="Haridas S."/>
            <person name="Kuo A."/>
            <person name="Salamov A."/>
            <person name="Ahrendt S.R."/>
            <person name="Lipzen A."/>
            <person name="Sullivan W."/>
            <person name="Andreopoulos W.B."/>
            <person name="Clum A."/>
            <person name="Lindquist E."/>
            <person name="Daum C."/>
            <person name="Ramamoorthy G.K."/>
            <person name="Gryganskyi A."/>
            <person name="Culley D."/>
            <person name="Magnuson J.K."/>
            <person name="James T.Y."/>
            <person name="O'Malley M.A."/>
            <person name="Stajich J.E."/>
            <person name="Spatafora J.W."/>
            <person name="Visel A."/>
            <person name="Grigoriev I.V."/>
        </authorList>
    </citation>
    <scope>NUCLEOTIDE SEQUENCE [LARGE SCALE GENOMIC DNA]</scope>
    <source>
        <strain evidence="3 4">NRRL 3301</strain>
    </source>
</reference>
<feature type="region of interest" description="Disordered" evidence="2">
    <location>
        <begin position="562"/>
        <end position="590"/>
    </location>
</feature>
<feature type="compositionally biased region" description="Acidic residues" evidence="2">
    <location>
        <begin position="737"/>
        <end position="747"/>
    </location>
</feature>
<dbReference type="GO" id="GO:0006383">
    <property type="term" value="P:transcription by RNA polymerase III"/>
    <property type="evidence" value="ECO:0007669"/>
    <property type="project" value="InterPro"/>
</dbReference>
<evidence type="ECO:0000256" key="2">
    <source>
        <dbReference type="SAM" id="MobiDB-lite"/>
    </source>
</evidence>
<dbReference type="PROSITE" id="PS50005">
    <property type="entry name" value="TPR"/>
    <property type="match status" value="1"/>
</dbReference>
<protein>
    <submittedName>
        <fullName evidence="3">TPR-like protein</fullName>
    </submittedName>
</protein>
<accession>A0A1X2GPQ7</accession>
<evidence type="ECO:0000313" key="4">
    <source>
        <dbReference type="Proteomes" id="UP000242146"/>
    </source>
</evidence>
<dbReference type="SUPFAM" id="SSF48452">
    <property type="entry name" value="TPR-like"/>
    <property type="match status" value="3"/>
</dbReference>
<dbReference type="InterPro" id="IPR011990">
    <property type="entry name" value="TPR-like_helical_dom_sf"/>
</dbReference>
<dbReference type="PANTHER" id="PTHR23082">
    <property type="entry name" value="TRANSCRIPTION INITIATION FACTOR IIIC TFIIIC , POLYPEPTIDE 3-RELATED"/>
    <property type="match status" value="1"/>
</dbReference>
<comment type="caution">
    <text evidence="3">The sequence shown here is derived from an EMBL/GenBank/DDBJ whole genome shotgun (WGS) entry which is preliminary data.</text>
</comment>
<dbReference type="InterPro" id="IPR019734">
    <property type="entry name" value="TPR_rpt"/>
</dbReference>
<proteinExistence type="predicted"/>
<dbReference type="EMBL" id="MCGT01000006">
    <property type="protein sequence ID" value="ORX58729.1"/>
    <property type="molecule type" value="Genomic_DNA"/>
</dbReference>
<feature type="compositionally biased region" description="Low complexity" evidence="2">
    <location>
        <begin position="566"/>
        <end position="575"/>
    </location>
</feature>
<feature type="region of interest" description="Disordered" evidence="2">
    <location>
        <begin position="607"/>
        <end position="630"/>
    </location>
</feature>
<keyword evidence="4" id="KW-1185">Reference proteome</keyword>
<feature type="compositionally biased region" description="Basic and acidic residues" evidence="2">
    <location>
        <begin position="576"/>
        <end position="590"/>
    </location>
</feature>
<evidence type="ECO:0000256" key="1">
    <source>
        <dbReference type="PROSITE-ProRule" id="PRU00339"/>
    </source>
</evidence>
<name>A0A1X2GPQ7_9FUNG</name>
<keyword evidence="1" id="KW-0802">TPR repeat</keyword>
<dbReference type="GO" id="GO:0000127">
    <property type="term" value="C:transcription factor TFIIIC complex"/>
    <property type="evidence" value="ECO:0007669"/>
    <property type="project" value="TreeGrafter"/>
</dbReference>
<dbReference type="Proteomes" id="UP000242146">
    <property type="component" value="Unassembled WGS sequence"/>
</dbReference>
<feature type="region of interest" description="Disordered" evidence="2">
    <location>
        <begin position="1"/>
        <end position="27"/>
    </location>
</feature>
<dbReference type="STRING" id="101127.A0A1X2GPQ7"/>